<evidence type="ECO:0000313" key="2">
    <source>
        <dbReference type="Proteomes" id="UP000886998"/>
    </source>
</evidence>
<sequence>MSLYFQVEPLLTLREINGSQEEMLYITRMRNVIEFQIERSEDYDYLKQSFKHSILVPLTSSLELENCLIYALSKVSEFAVLVHNYTPFRQWPTIHIDHDSVSGDDSDNSEDIFRSIDENDQVDYYLVPYLTLEDGSFLDDSHPSDSKRFAEDWLANLQFKNIDCFNSMHKSIWRRLYANNCTYFCSSYIDIAAFLKEQIQTNTPIGAFNEIIKRERGENFNQFGILDTIASPYYYVLPHQSERNSDQLQIKKLGYLSFKISEEFHIRDEIWDFYSTLIVDERFNFT</sequence>
<accession>A0A8X6WVL1</accession>
<comment type="caution">
    <text evidence="1">The sequence shown here is derived from an EMBL/GenBank/DDBJ whole genome shotgun (WGS) entry which is preliminary data.</text>
</comment>
<proteinExistence type="predicted"/>
<dbReference type="AlphaFoldDB" id="A0A8X6WVL1"/>
<reference evidence="1" key="1">
    <citation type="submission" date="2020-08" db="EMBL/GenBank/DDBJ databases">
        <title>Multicomponent nature underlies the extraordinary mechanical properties of spider dragline silk.</title>
        <authorList>
            <person name="Kono N."/>
            <person name="Nakamura H."/>
            <person name="Mori M."/>
            <person name="Yoshida Y."/>
            <person name="Ohtoshi R."/>
            <person name="Malay A.D."/>
            <person name="Moran D.A.P."/>
            <person name="Tomita M."/>
            <person name="Numata K."/>
            <person name="Arakawa K."/>
        </authorList>
    </citation>
    <scope>NUCLEOTIDE SEQUENCE</scope>
</reference>
<keyword evidence="2" id="KW-1185">Reference proteome</keyword>
<protein>
    <submittedName>
        <fullName evidence="1">Uncharacterized protein</fullName>
    </submittedName>
</protein>
<name>A0A8X6WVL1_9ARAC</name>
<dbReference type="EMBL" id="BMAV01002362">
    <property type="protein sequence ID" value="GFY41234.1"/>
    <property type="molecule type" value="Genomic_DNA"/>
</dbReference>
<evidence type="ECO:0000313" key="1">
    <source>
        <dbReference type="EMBL" id="GFY41234.1"/>
    </source>
</evidence>
<dbReference type="Proteomes" id="UP000886998">
    <property type="component" value="Unassembled WGS sequence"/>
</dbReference>
<gene>
    <name evidence="1" type="primary">NCL1_48983</name>
    <name evidence="1" type="ORF">TNIN_438491</name>
</gene>
<dbReference type="OrthoDB" id="10340346at2759"/>
<organism evidence="1 2">
    <name type="scientific">Trichonephila inaurata madagascariensis</name>
    <dbReference type="NCBI Taxonomy" id="2747483"/>
    <lineage>
        <taxon>Eukaryota</taxon>
        <taxon>Metazoa</taxon>
        <taxon>Ecdysozoa</taxon>
        <taxon>Arthropoda</taxon>
        <taxon>Chelicerata</taxon>
        <taxon>Arachnida</taxon>
        <taxon>Araneae</taxon>
        <taxon>Araneomorphae</taxon>
        <taxon>Entelegynae</taxon>
        <taxon>Araneoidea</taxon>
        <taxon>Nephilidae</taxon>
        <taxon>Trichonephila</taxon>
        <taxon>Trichonephila inaurata</taxon>
    </lineage>
</organism>